<dbReference type="AlphaFoldDB" id="A0A804NRY6"/>
<dbReference type="EnsemblPlants" id="Zm00001eb181600_T001">
    <property type="protein sequence ID" value="Zm00001eb181600_P001"/>
    <property type="gene ID" value="Zm00001eb181600"/>
</dbReference>
<dbReference type="PANTHER" id="PTHR11127">
    <property type="entry name" value="60S RIBOSOMAL PROTEIN L14"/>
    <property type="match status" value="1"/>
</dbReference>
<feature type="domain" description="Large ribosomal subunit protein eL14" evidence="5">
    <location>
        <begin position="223"/>
        <end position="270"/>
    </location>
</feature>
<evidence type="ECO:0000259" key="5">
    <source>
        <dbReference type="Pfam" id="PF01929"/>
    </source>
</evidence>
<dbReference type="InterPro" id="IPR008991">
    <property type="entry name" value="Translation_prot_SH3-like_sf"/>
</dbReference>
<dbReference type="GO" id="GO:0005840">
    <property type="term" value="C:ribosome"/>
    <property type="evidence" value="ECO:0007669"/>
    <property type="project" value="UniProtKB-KW"/>
</dbReference>
<reference evidence="6" key="2">
    <citation type="submission" date="2019-07" db="EMBL/GenBank/DDBJ databases">
        <authorList>
            <person name="Seetharam A."/>
            <person name="Woodhouse M."/>
            <person name="Cannon E."/>
        </authorList>
    </citation>
    <scope>NUCLEOTIDE SEQUENCE [LARGE SCALE GENOMIC DNA]</scope>
    <source>
        <strain evidence="6">cv. B73</strain>
    </source>
</reference>
<dbReference type="GO" id="GO:1990904">
    <property type="term" value="C:ribonucleoprotein complex"/>
    <property type="evidence" value="ECO:0007669"/>
    <property type="project" value="UniProtKB-KW"/>
</dbReference>
<dbReference type="GO" id="GO:0003723">
    <property type="term" value="F:RNA binding"/>
    <property type="evidence" value="ECO:0007669"/>
    <property type="project" value="InterPro"/>
</dbReference>
<evidence type="ECO:0000256" key="1">
    <source>
        <dbReference type="ARBA" id="ARBA00006592"/>
    </source>
</evidence>
<dbReference type="InterPro" id="IPR002784">
    <property type="entry name" value="Ribosomal_eL14_dom"/>
</dbReference>
<dbReference type="Gramene" id="Zm00001eb181600_T001">
    <property type="protein sequence ID" value="Zm00001eb181600_P001"/>
    <property type="gene ID" value="Zm00001eb181600"/>
</dbReference>
<feature type="compositionally biased region" description="Polar residues" evidence="4">
    <location>
        <begin position="136"/>
        <end position="147"/>
    </location>
</feature>
<feature type="compositionally biased region" description="Basic residues" evidence="4">
    <location>
        <begin position="124"/>
        <end position="133"/>
    </location>
</feature>
<keyword evidence="7" id="KW-1185">Reference proteome</keyword>
<evidence type="ECO:0000256" key="3">
    <source>
        <dbReference type="ARBA" id="ARBA00023274"/>
    </source>
</evidence>
<evidence type="ECO:0000313" key="7">
    <source>
        <dbReference type="Proteomes" id="UP000007305"/>
    </source>
</evidence>
<dbReference type="SUPFAM" id="SSF50104">
    <property type="entry name" value="Translation proteins SH3-like domain"/>
    <property type="match status" value="1"/>
</dbReference>
<dbReference type="InParanoid" id="A0A804NRY6"/>
<dbReference type="Gene3D" id="2.30.30.30">
    <property type="match status" value="1"/>
</dbReference>
<proteinExistence type="inferred from homology"/>
<feature type="region of interest" description="Disordered" evidence="4">
    <location>
        <begin position="97"/>
        <end position="147"/>
    </location>
</feature>
<protein>
    <recommendedName>
        <fullName evidence="5">Large ribosomal subunit protein eL14 domain-containing protein</fullName>
    </recommendedName>
</protein>
<keyword evidence="3" id="KW-0687">Ribonucleoprotein</keyword>
<dbReference type="InterPro" id="IPR039660">
    <property type="entry name" value="Ribosomal_eL14"/>
</dbReference>
<sequence length="272" mass="30106">MHCNLRHVAICAQSPAFHTPASPTSREPRLSLSTKFDVNLHPRNLRTPSARALAPPSCYLREIPRPAATFAHSTLSCRRYHACVVLLGTRAVLTSAPRSSVQDAPASPSPRSARALTQLSAPRNLHRHPRGRNRCTPASNSRPSQTSYGSFAKYDTVKAPRPLQLPAGIVLLVSVCWAPEMRKGLCGINRMASYTYHMCVVRISEMLGVPLHALVDAPDMVKCQINFKRLSLTDIKIDIKSVPKKTTRIKAMEEADVKTKWENSSWGKKLIV</sequence>
<evidence type="ECO:0000256" key="2">
    <source>
        <dbReference type="ARBA" id="ARBA00022980"/>
    </source>
</evidence>
<comment type="similarity">
    <text evidence="1">Belongs to the eukaryotic ribosomal protein eL14 family.</text>
</comment>
<dbReference type="InterPro" id="IPR014722">
    <property type="entry name" value="Rib_uL2_dom2"/>
</dbReference>
<dbReference type="Pfam" id="PF01929">
    <property type="entry name" value="Ribosomal_L14e"/>
    <property type="match status" value="1"/>
</dbReference>
<evidence type="ECO:0000256" key="4">
    <source>
        <dbReference type="SAM" id="MobiDB-lite"/>
    </source>
</evidence>
<dbReference type="GO" id="GO:0006412">
    <property type="term" value="P:translation"/>
    <property type="evidence" value="ECO:0007669"/>
    <property type="project" value="InterPro"/>
</dbReference>
<reference evidence="6" key="3">
    <citation type="submission" date="2021-05" db="UniProtKB">
        <authorList>
            <consortium name="EnsemblPlants"/>
        </authorList>
    </citation>
    <scope>IDENTIFICATION</scope>
    <source>
        <strain evidence="6">cv. B73</strain>
    </source>
</reference>
<dbReference type="GO" id="GO:0003735">
    <property type="term" value="F:structural constituent of ribosome"/>
    <property type="evidence" value="ECO:0007669"/>
    <property type="project" value="InterPro"/>
</dbReference>
<feature type="compositionally biased region" description="Low complexity" evidence="4">
    <location>
        <begin position="104"/>
        <end position="115"/>
    </location>
</feature>
<reference evidence="7" key="1">
    <citation type="journal article" date="2009" name="Science">
        <title>The B73 maize genome: complexity, diversity, and dynamics.</title>
        <authorList>
            <person name="Schnable P.S."/>
            <person name="Ware D."/>
            <person name="Fulton R.S."/>
            <person name="Stein J.C."/>
            <person name="Wei F."/>
            <person name="Pasternak S."/>
            <person name="Liang C."/>
            <person name="Zhang J."/>
            <person name="Fulton L."/>
            <person name="Graves T.A."/>
            <person name="Minx P."/>
            <person name="Reily A.D."/>
            <person name="Courtney L."/>
            <person name="Kruchowski S.S."/>
            <person name="Tomlinson C."/>
            <person name="Strong C."/>
            <person name="Delehaunty K."/>
            <person name="Fronick C."/>
            <person name="Courtney B."/>
            <person name="Rock S.M."/>
            <person name="Belter E."/>
            <person name="Du F."/>
            <person name="Kim K."/>
            <person name="Abbott R.M."/>
            <person name="Cotton M."/>
            <person name="Levy A."/>
            <person name="Marchetto P."/>
            <person name="Ochoa K."/>
            <person name="Jackson S.M."/>
            <person name="Gillam B."/>
            <person name="Chen W."/>
            <person name="Yan L."/>
            <person name="Higginbotham J."/>
            <person name="Cardenas M."/>
            <person name="Waligorski J."/>
            <person name="Applebaum E."/>
            <person name="Phelps L."/>
            <person name="Falcone J."/>
            <person name="Kanchi K."/>
            <person name="Thane T."/>
            <person name="Scimone A."/>
            <person name="Thane N."/>
            <person name="Henke J."/>
            <person name="Wang T."/>
            <person name="Ruppert J."/>
            <person name="Shah N."/>
            <person name="Rotter K."/>
            <person name="Hodges J."/>
            <person name="Ingenthron E."/>
            <person name="Cordes M."/>
            <person name="Kohlberg S."/>
            <person name="Sgro J."/>
            <person name="Delgado B."/>
            <person name="Mead K."/>
            <person name="Chinwalla A."/>
            <person name="Leonard S."/>
            <person name="Crouse K."/>
            <person name="Collura K."/>
            <person name="Kudrna D."/>
            <person name="Currie J."/>
            <person name="He R."/>
            <person name="Angelova A."/>
            <person name="Rajasekar S."/>
            <person name="Mueller T."/>
            <person name="Lomeli R."/>
            <person name="Scara G."/>
            <person name="Ko A."/>
            <person name="Delaney K."/>
            <person name="Wissotski M."/>
            <person name="Lopez G."/>
            <person name="Campos D."/>
            <person name="Braidotti M."/>
            <person name="Ashley E."/>
            <person name="Golser W."/>
            <person name="Kim H."/>
            <person name="Lee S."/>
            <person name="Lin J."/>
            <person name="Dujmic Z."/>
            <person name="Kim W."/>
            <person name="Talag J."/>
            <person name="Zuccolo A."/>
            <person name="Fan C."/>
            <person name="Sebastian A."/>
            <person name="Kramer M."/>
            <person name="Spiegel L."/>
            <person name="Nascimento L."/>
            <person name="Zutavern T."/>
            <person name="Miller B."/>
            <person name="Ambroise C."/>
            <person name="Muller S."/>
            <person name="Spooner W."/>
            <person name="Narechania A."/>
            <person name="Ren L."/>
            <person name="Wei S."/>
            <person name="Kumari S."/>
            <person name="Faga B."/>
            <person name="Levy M.J."/>
            <person name="McMahan L."/>
            <person name="Van Buren P."/>
            <person name="Vaughn M.W."/>
            <person name="Ying K."/>
            <person name="Yeh C.-T."/>
            <person name="Emrich S.J."/>
            <person name="Jia Y."/>
            <person name="Kalyanaraman A."/>
            <person name="Hsia A.-P."/>
            <person name="Barbazuk W.B."/>
            <person name="Baucom R.S."/>
            <person name="Brutnell T.P."/>
            <person name="Carpita N.C."/>
            <person name="Chaparro C."/>
            <person name="Chia J.-M."/>
            <person name="Deragon J.-M."/>
            <person name="Estill J.C."/>
            <person name="Fu Y."/>
            <person name="Jeddeloh J.A."/>
            <person name="Han Y."/>
            <person name="Lee H."/>
            <person name="Li P."/>
            <person name="Lisch D.R."/>
            <person name="Liu S."/>
            <person name="Liu Z."/>
            <person name="Nagel D.H."/>
            <person name="McCann M.C."/>
            <person name="SanMiguel P."/>
            <person name="Myers A.M."/>
            <person name="Nettleton D."/>
            <person name="Nguyen J."/>
            <person name="Penning B.W."/>
            <person name="Ponnala L."/>
            <person name="Schneider K.L."/>
            <person name="Schwartz D.C."/>
            <person name="Sharma A."/>
            <person name="Soderlund C."/>
            <person name="Springer N.M."/>
            <person name="Sun Q."/>
            <person name="Wang H."/>
            <person name="Waterman M."/>
            <person name="Westerman R."/>
            <person name="Wolfgruber T.K."/>
            <person name="Yang L."/>
            <person name="Yu Y."/>
            <person name="Zhang L."/>
            <person name="Zhou S."/>
            <person name="Zhu Q."/>
            <person name="Bennetzen J.L."/>
            <person name="Dawe R.K."/>
            <person name="Jiang J."/>
            <person name="Jiang N."/>
            <person name="Presting G.G."/>
            <person name="Wessler S.R."/>
            <person name="Aluru S."/>
            <person name="Martienssen R.A."/>
            <person name="Clifton S.W."/>
            <person name="McCombie W.R."/>
            <person name="Wing R.A."/>
            <person name="Wilson R.K."/>
        </authorList>
    </citation>
    <scope>NUCLEOTIDE SEQUENCE [LARGE SCALE GENOMIC DNA]</scope>
    <source>
        <strain evidence="7">cv. B73</strain>
    </source>
</reference>
<dbReference type="Proteomes" id="UP000007305">
    <property type="component" value="Chromosome 4"/>
</dbReference>
<organism evidence="6 7">
    <name type="scientific">Zea mays</name>
    <name type="common">Maize</name>
    <dbReference type="NCBI Taxonomy" id="4577"/>
    <lineage>
        <taxon>Eukaryota</taxon>
        <taxon>Viridiplantae</taxon>
        <taxon>Streptophyta</taxon>
        <taxon>Embryophyta</taxon>
        <taxon>Tracheophyta</taxon>
        <taxon>Spermatophyta</taxon>
        <taxon>Magnoliopsida</taxon>
        <taxon>Liliopsida</taxon>
        <taxon>Poales</taxon>
        <taxon>Poaceae</taxon>
        <taxon>PACMAD clade</taxon>
        <taxon>Panicoideae</taxon>
        <taxon>Andropogonodae</taxon>
        <taxon>Andropogoneae</taxon>
        <taxon>Tripsacinae</taxon>
        <taxon>Zea</taxon>
    </lineage>
</organism>
<dbReference type="PANTHER" id="PTHR11127:SF8">
    <property type="entry name" value="60S RIBOSOMAL PROTEIN L14-1"/>
    <property type="match status" value="1"/>
</dbReference>
<name>A0A804NRY6_MAIZE</name>
<accession>A0A804NRY6</accession>
<keyword evidence="2" id="KW-0689">Ribosomal protein</keyword>
<evidence type="ECO:0000313" key="6">
    <source>
        <dbReference type="EnsemblPlants" id="Zm00001eb181600_P001"/>
    </source>
</evidence>